<evidence type="ECO:0000256" key="4">
    <source>
        <dbReference type="RuleBase" id="RU003704"/>
    </source>
</evidence>
<feature type="domain" description="Carbohydrate kinase PfkB" evidence="5">
    <location>
        <begin position="1"/>
        <end position="137"/>
    </location>
</feature>
<evidence type="ECO:0000256" key="2">
    <source>
        <dbReference type="ARBA" id="ARBA00022679"/>
    </source>
</evidence>
<sequence length="296" mass="33012">MKNIFVLGGVSYNLIIDVDEFPQPVAHTISSVNSYRETIGNTGAGKALNLNKLGFNVTFYGVIGQDDYGEKIASTFHQEGITFGYDVSPNGTERHLNFMKNATGERLSIFLNSIPEINTNIEVVEQYIRENDIVFLNIMSYCKDFIPLLKKYNKEIWVDLHDYDGKNEYHQDFIDAADVIQFSSENNPEYQETIRKFLSDGKKLVVCTHGSKGSTIANEKEWLDVPALKYDAIDTNGAGDAYSAGILYGVAQGYDLEKTAKIASIAGGMATTSKQLASEELSCEKVEDEYRKVKSK</sequence>
<keyword evidence="7" id="KW-1185">Reference proteome</keyword>
<reference evidence="6 7" key="1">
    <citation type="submission" date="2017-07" db="EMBL/GenBank/DDBJ databases">
        <title>The complete genome sequence of Bacillus mesonae strain H20-5, an efficient strain improving plant abiotic stress resistance.</title>
        <authorList>
            <person name="Kim S.Y."/>
            <person name="Song H."/>
            <person name="Sang M.K."/>
            <person name="Weon H.-Y."/>
            <person name="Song J."/>
        </authorList>
    </citation>
    <scope>NUCLEOTIDE SEQUENCE [LARGE SCALE GENOMIC DNA]</scope>
    <source>
        <strain evidence="6 7">H20-5</strain>
    </source>
</reference>
<dbReference type="InterPro" id="IPR002173">
    <property type="entry name" value="Carboh/pur_kinase_PfkB_CS"/>
</dbReference>
<dbReference type="AlphaFoldDB" id="A0A3Q9R1Q1"/>
<dbReference type="Pfam" id="PF00294">
    <property type="entry name" value="PfkB"/>
    <property type="match status" value="2"/>
</dbReference>
<dbReference type="PANTHER" id="PTHR10584:SF157">
    <property type="entry name" value="SULFOFRUCTOSE KINASE"/>
    <property type="match status" value="1"/>
</dbReference>
<dbReference type="RefSeq" id="WP_127489309.1">
    <property type="nucleotide sequence ID" value="NZ_CP022572.1"/>
</dbReference>
<dbReference type="InterPro" id="IPR011611">
    <property type="entry name" value="PfkB_dom"/>
</dbReference>
<dbReference type="PANTHER" id="PTHR10584">
    <property type="entry name" value="SUGAR KINASE"/>
    <property type="match status" value="1"/>
</dbReference>
<dbReference type="GO" id="GO:0006796">
    <property type="term" value="P:phosphate-containing compound metabolic process"/>
    <property type="evidence" value="ECO:0007669"/>
    <property type="project" value="UniProtKB-ARBA"/>
</dbReference>
<dbReference type="GO" id="GO:0016301">
    <property type="term" value="F:kinase activity"/>
    <property type="evidence" value="ECO:0007669"/>
    <property type="project" value="UniProtKB-KW"/>
</dbReference>
<evidence type="ECO:0000313" key="7">
    <source>
        <dbReference type="Proteomes" id="UP000282892"/>
    </source>
</evidence>
<dbReference type="InterPro" id="IPR029056">
    <property type="entry name" value="Ribokinase-like"/>
</dbReference>
<dbReference type="Gene3D" id="3.40.1190.20">
    <property type="match status" value="1"/>
</dbReference>
<name>A0A3Q9R1Q1_9BACI</name>
<comment type="similarity">
    <text evidence="1 4">Belongs to the carbohydrate kinase PfkB family.</text>
</comment>
<evidence type="ECO:0000313" key="6">
    <source>
        <dbReference type="EMBL" id="AZU64519.1"/>
    </source>
</evidence>
<evidence type="ECO:0000259" key="5">
    <source>
        <dbReference type="Pfam" id="PF00294"/>
    </source>
</evidence>
<keyword evidence="2 4" id="KW-0808">Transferase</keyword>
<dbReference type="Proteomes" id="UP000282892">
    <property type="component" value="Chromosome"/>
</dbReference>
<dbReference type="SUPFAM" id="SSF53613">
    <property type="entry name" value="Ribokinase-like"/>
    <property type="match status" value="1"/>
</dbReference>
<keyword evidence="3 4" id="KW-0418">Kinase</keyword>
<dbReference type="OrthoDB" id="9775849at2"/>
<evidence type="ECO:0000256" key="1">
    <source>
        <dbReference type="ARBA" id="ARBA00010688"/>
    </source>
</evidence>
<feature type="domain" description="Carbohydrate kinase PfkB" evidence="5">
    <location>
        <begin position="185"/>
        <end position="277"/>
    </location>
</feature>
<dbReference type="STRING" id="1193713.GCA_001636315_02239"/>
<dbReference type="InterPro" id="IPR002139">
    <property type="entry name" value="Ribo/fructo_kinase"/>
</dbReference>
<protein>
    <recommendedName>
        <fullName evidence="5">Carbohydrate kinase PfkB domain-containing protein</fullName>
    </recommendedName>
</protein>
<dbReference type="KEGG" id="nmk:CHR53_26640"/>
<dbReference type="PROSITE" id="PS00584">
    <property type="entry name" value="PFKB_KINASES_2"/>
    <property type="match status" value="1"/>
</dbReference>
<organism evidence="6 7">
    <name type="scientific">Neobacillus mesonae</name>
    <dbReference type="NCBI Taxonomy" id="1193713"/>
    <lineage>
        <taxon>Bacteria</taxon>
        <taxon>Bacillati</taxon>
        <taxon>Bacillota</taxon>
        <taxon>Bacilli</taxon>
        <taxon>Bacillales</taxon>
        <taxon>Bacillaceae</taxon>
        <taxon>Neobacillus</taxon>
    </lineage>
</organism>
<proteinExistence type="inferred from homology"/>
<dbReference type="GO" id="GO:0005829">
    <property type="term" value="C:cytosol"/>
    <property type="evidence" value="ECO:0007669"/>
    <property type="project" value="TreeGrafter"/>
</dbReference>
<evidence type="ECO:0000256" key="3">
    <source>
        <dbReference type="ARBA" id="ARBA00022777"/>
    </source>
</evidence>
<gene>
    <name evidence="6" type="ORF">CHR53_26640</name>
</gene>
<accession>A0A3Q9R1Q1</accession>
<dbReference type="PRINTS" id="PR00990">
    <property type="entry name" value="RIBOKINASE"/>
</dbReference>
<dbReference type="EMBL" id="CP022572">
    <property type="protein sequence ID" value="AZU64519.1"/>
    <property type="molecule type" value="Genomic_DNA"/>
</dbReference>